<keyword evidence="6 8" id="KW-0472">Membrane</keyword>
<organism evidence="10 11">
    <name type="scientific">Phaseolus vulgaris</name>
    <name type="common">Kidney bean</name>
    <name type="synonym">French bean</name>
    <dbReference type="NCBI Taxonomy" id="3885"/>
    <lineage>
        <taxon>Eukaryota</taxon>
        <taxon>Viridiplantae</taxon>
        <taxon>Streptophyta</taxon>
        <taxon>Embryophyta</taxon>
        <taxon>Tracheophyta</taxon>
        <taxon>Spermatophyta</taxon>
        <taxon>Magnoliopsida</taxon>
        <taxon>eudicotyledons</taxon>
        <taxon>Gunneridae</taxon>
        <taxon>Pentapetalae</taxon>
        <taxon>rosids</taxon>
        <taxon>fabids</taxon>
        <taxon>Fabales</taxon>
        <taxon>Fabaceae</taxon>
        <taxon>Papilionoideae</taxon>
        <taxon>50 kb inversion clade</taxon>
        <taxon>NPAAA clade</taxon>
        <taxon>indigoferoid/millettioid clade</taxon>
        <taxon>Phaseoleae</taxon>
        <taxon>Phaseolus</taxon>
    </lineage>
</organism>
<dbReference type="AlphaFoldDB" id="V7C4I5"/>
<evidence type="ECO:0000256" key="6">
    <source>
        <dbReference type="ARBA" id="ARBA00023136"/>
    </source>
</evidence>
<dbReference type="InterPro" id="IPR001594">
    <property type="entry name" value="Palmitoyltrfase_DHHC"/>
</dbReference>
<evidence type="ECO:0000256" key="3">
    <source>
        <dbReference type="ARBA" id="ARBA00022679"/>
    </source>
</evidence>
<keyword evidence="11" id="KW-1185">Reference proteome</keyword>
<gene>
    <name evidence="10" type="ORF">PHAVU_003G006600g</name>
</gene>
<reference evidence="10" key="1">
    <citation type="submission" date="2013-04" db="EMBL/GenBank/DDBJ databases">
        <authorList>
            <person name="Schmutz J."/>
            <person name="McClean P."/>
            <person name="Shu S."/>
            <person name="Cregan P."/>
            <person name="Rokhsar D."/>
            <person name="Jackson S."/>
        </authorList>
    </citation>
    <scope>NUCLEOTIDE SEQUENCE</scope>
</reference>
<dbReference type="EMBL" id="CM002290">
    <property type="protein sequence ID" value="ESW25092.1"/>
    <property type="molecule type" value="Genomic_DNA"/>
</dbReference>
<dbReference type="EMBL" id="CM002290">
    <property type="protein sequence ID" value="ESW25091.1"/>
    <property type="molecule type" value="Genomic_DNA"/>
</dbReference>
<evidence type="ECO:0000256" key="2">
    <source>
        <dbReference type="ARBA" id="ARBA00008574"/>
    </source>
</evidence>
<dbReference type="GO" id="GO:0012505">
    <property type="term" value="C:endomembrane system"/>
    <property type="evidence" value="ECO:0007669"/>
    <property type="project" value="UniProtKB-SubCell"/>
</dbReference>
<evidence type="ECO:0000313" key="11">
    <source>
        <dbReference type="Proteomes" id="UP000000226"/>
    </source>
</evidence>
<evidence type="ECO:0000256" key="7">
    <source>
        <dbReference type="ARBA" id="ARBA00023315"/>
    </source>
</evidence>
<sequence length="248" mass="28728">MLCFCCPRIYIFYNIWWGVGSLSCSLFYQYSLWSFSLNHYSNIVHSHHFLFQHFSISVCWRTTKCVMGKLPCCRERKCILDMDHHCPFIGNCVGAANHRSFIGFLISVVLSTIYVSIMSVYAGLHLWPPLTYSFRHINGVSGSYLAWTILNEIVVAFLRSALLLSSRGLILAYLFIASVSLQIGLTVLLWQQLSYIYEGKTYLSHLSSQGDNEEEKKDCQNIVRFFGLQYSITRFLPNFRITRKKHIK</sequence>
<dbReference type="Proteomes" id="UP000000226">
    <property type="component" value="Chromosome 3"/>
</dbReference>
<feature type="transmembrane region" description="Helical" evidence="8">
    <location>
        <begin position="170"/>
        <end position="190"/>
    </location>
</feature>
<protein>
    <recommendedName>
        <fullName evidence="8">S-acyltransferase</fullName>
        <ecNumber evidence="8">2.3.1.225</ecNumber>
    </recommendedName>
    <alternativeName>
        <fullName evidence="8">Palmitoyltransferase</fullName>
    </alternativeName>
</protein>
<evidence type="ECO:0000256" key="4">
    <source>
        <dbReference type="ARBA" id="ARBA00022692"/>
    </source>
</evidence>
<dbReference type="PANTHER" id="PTHR12246">
    <property type="entry name" value="PALMITOYLTRANSFERASE ZDHHC16"/>
    <property type="match status" value="1"/>
</dbReference>
<dbReference type="PROSITE" id="PS50216">
    <property type="entry name" value="DHHC"/>
    <property type="match status" value="1"/>
</dbReference>
<comment type="domain">
    <text evidence="8">The DHHC domain is required for palmitoyltransferase activity.</text>
</comment>
<evidence type="ECO:0000256" key="5">
    <source>
        <dbReference type="ARBA" id="ARBA00022989"/>
    </source>
</evidence>
<keyword evidence="3 8" id="KW-0808">Transferase</keyword>
<feature type="transmembrane region" description="Helical" evidence="8">
    <location>
        <begin position="101"/>
        <end position="124"/>
    </location>
</feature>
<evidence type="ECO:0000259" key="9">
    <source>
        <dbReference type="Pfam" id="PF01529"/>
    </source>
</evidence>
<proteinExistence type="inferred from homology"/>
<dbReference type="GO" id="GO:0019706">
    <property type="term" value="F:protein-cysteine S-palmitoyltransferase activity"/>
    <property type="evidence" value="ECO:0007669"/>
    <property type="project" value="UniProtKB-EC"/>
</dbReference>
<dbReference type="InterPro" id="IPR039859">
    <property type="entry name" value="PFA4/ZDH16/20/ERF2-like"/>
</dbReference>
<keyword evidence="5 8" id="KW-1133">Transmembrane helix</keyword>
<dbReference type="Gramene" id="ESW25091">
    <property type="protein sequence ID" value="ESW25091"/>
    <property type="gene ID" value="PHAVU_003G006600g"/>
</dbReference>
<evidence type="ECO:0000313" key="10">
    <source>
        <dbReference type="EMBL" id="ESW25092.1"/>
    </source>
</evidence>
<evidence type="ECO:0000256" key="1">
    <source>
        <dbReference type="ARBA" id="ARBA00004127"/>
    </source>
</evidence>
<comment type="catalytic activity">
    <reaction evidence="8">
        <text>L-cysteinyl-[protein] + hexadecanoyl-CoA = S-hexadecanoyl-L-cysteinyl-[protein] + CoA</text>
        <dbReference type="Rhea" id="RHEA:36683"/>
        <dbReference type="Rhea" id="RHEA-COMP:10131"/>
        <dbReference type="Rhea" id="RHEA-COMP:11032"/>
        <dbReference type="ChEBI" id="CHEBI:29950"/>
        <dbReference type="ChEBI" id="CHEBI:57287"/>
        <dbReference type="ChEBI" id="CHEBI:57379"/>
        <dbReference type="ChEBI" id="CHEBI:74151"/>
        <dbReference type="EC" id="2.3.1.225"/>
    </reaction>
</comment>
<keyword evidence="7 8" id="KW-0012">Acyltransferase</keyword>
<feature type="domain" description="Palmitoyltransferase DHHC" evidence="9">
    <location>
        <begin position="76"/>
        <end position="206"/>
    </location>
</feature>
<accession>V7C4I5</accession>
<keyword evidence="4 8" id="KW-0812">Transmembrane</keyword>
<dbReference type="Gramene" id="ESW25092">
    <property type="protein sequence ID" value="ESW25092"/>
    <property type="gene ID" value="PHAVU_003G006600g"/>
</dbReference>
<name>V7C4I5_PHAVU</name>
<feature type="transmembrane region" description="Helical" evidence="8">
    <location>
        <begin position="12"/>
        <end position="30"/>
    </location>
</feature>
<comment type="subcellular location">
    <subcellularLocation>
        <location evidence="1">Endomembrane system</location>
        <topology evidence="1">Multi-pass membrane protein</topology>
    </subcellularLocation>
</comment>
<dbReference type="Pfam" id="PF01529">
    <property type="entry name" value="DHHC"/>
    <property type="match status" value="1"/>
</dbReference>
<dbReference type="OrthoDB" id="9909019at2759"/>
<dbReference type="EC" id="2.3.1.225" evidence="8"/>
<evidence type="ECO:0000256" key="8">
    <source>
        <dbReference type="RuleBase" id="RU079119"/>
    </source>
</evidence>
<feature type="transmembrane region" description="Helical" evidence="8">
    <location>
        <begin position="144"/>
        <end position="164"/>
    </location>
</feature>
<reference evidence="11" key="2">
    <citation type="journal article" date="2014" name="Nat. Genet.">
        <title>A reference genome for common bean and genome-wide analysis of dual domestications.</title>
        <authorList>
            <person name="Schmutz J."/>
            <person name="McClean P.E."/>
            <person name="Mamidi S."/>
            <person name="Wu G.A."/>
            <person name="Cannon S.B."/>
            <person name="Grimwood J."/>
            <person name="Jenkins J."/>
            <person name="Shu S."/>
            <person name="Song Q."/>
            <person name="Chavarro C."/>
            <person name="Torres-Torres M."/>
            <person name="Geffroy V."/>
            <person name="Moghaddam S.M."/>
            <person name="Gao D."/>
            <person name="Abernathy B."/>
            <person name="Barry K."/>
            <person name="Blair M."/>
            <person name="Brick M.A."/>
            <person name="Chovatia M."/>
            <person name="Gepts P."/>
            <person name="Goodstein D.M."/>
            <person name="Gonzales M."/>
            <person name="Hellsten U."/>
            <person name="Hyten D.L."/>
            <person name="Jia G."/>
            <person name="Kelly J.D."/>
            <person name="Kudrna D."/>
            <person name="Lee R."/>
            <person name="Richard M.M."/>
            <person name="Miklas P.N."/>
            <person name="Osorno J.M."/>
            <person name="Rodrigues J."/>
            <person name="Thareau V."/>
            <person name="Urrea C.A."/>
            <person name="Wang M."/>
            <person name="Yu Y."/>
            <person name="Zhang M."/>
            <person name="Wing R.A."/>
            <person name="Cregan P.B."/>
            <person name="Rokhsar D.S."/>
            <person name="Jackson S.A."/>
        </authorList>
    </citation>
    <scope>NUCLEOTIDE SEQUENCE [LARGE SCALE GENOMIC DNA]</scope>
    <source>
        <strain evidence="11">cv. G19833</strain>
    </source>
</reference>
<comment type="similarity">
    <text evidence="2 8">Belongs to the DHHC palmitoyltransferase family.</text>
</comment>